<feature type="non-terminal residue" evidence="1">
    <location>
        <position position="336"/>
    </location>
</feature>
<gene>
    <name evidence="1" type="ORF">LPJ64_006463</name>
</gene>
<reference evidence="1" key="1">
    <citation type="submission" date="2022-07" db="EMBL/GenBank/DDBJ databases">
        <title>Phylogenomic reconstructions and comparative analyses of Kickxellomycotina fungi.</title>
        <authorList>
            <person name="Reynolds N.K."/>
            <person name="Stajich J.E."/>
            <person name="Barry K."/>
            <person name="Grigoriev I.V."/>
            <person name="Crous P."/>
            <person name="Smith M.E."/>
        </authorList>
    </citation>
    <scope>NUCLEOTIDE SEQUENCE</scope>
    <source>
        <strain evidence="1">NBRC 105413</strain>
    </source>
</reference>
<evidence type="ECO:0000313" key="1">
    <source>
        <dbReference type="EMBL" id="KAJ1641564.1"/>
    </source>
</evidence>
<name>A0A9W7XCF6_9FUNG</name>
<protein>
    <submittedName>
        <fullName evidence="1">Uncharacterized protein</fullName>
    </submittedName>
</protein>
<comment type="caution">
    <text evidence="1">The sequence shown here is derived from an EMBL/GenBank/DDBJ whole genome shotgun (WGS) entry which is preliminary data.</text>
</comment>
<accession>A0A9W7XCF6</accession>
<keyword evidence="2" id="KW-1185">Reference proteome</keyword>
<proteinExistence type="predicted"/>
<organism evidence="1 2">
    <name type="scientific">Coemansia asiatica</name>
    <dbReference type="NCBI Taxonomy" id="1052880"/>
    <lineage>
        <taxon>Eukaryota</taxon>
        <taxon>Fungi</taxon>
        <taxon>Fungi incertae sedis</taxon>
        <taxon>Zoopagomycota</taxon>
        <taxon>Kickxellomycotina</taxon>
        <taxon>Kickxellomycetes</taxon>
        <taxon>Kickxellales</taxon>
        <taxon>Kickxellaceae</taxon>
        <taxon>Coemansia</taxon>
    </lineage>
</organism>
<evidence type="ECO:0000313" key="2">
    <source>
        <dbReference type="Proteomes" id="UP001145021"/>
    </source>
</evidence>
<sequence length="336" mass="37318">MLDKPISMDKMLTFGCRVVVPLPTELRPKLGTRVQECIYLGTADGKYIVMNVTTGRVLHTTQITQIDENVFPLANKSGSFPMRVFGSSHTKYPSSHHSTLRIPGLDKDCDEMADSSFSVEEEADSSYSAGEQQNEVLDTGIAENDTDEQQQQIADSAMADDVENGAVDGDTTDDSFLDNITARNRSTAVQHNNSAYTTPVRHNTAQLRQTPASVYHTPATYSTPARVSSAQTSAFNTPIQHRDVMPGSFSPFQTPETQAVDPYLQARYRRHRERIVQQSSANLPGTPQNQRVRQYLVDVRPDNVLSGEVRQARQQQPQYSEENVDEYTNLIGVADS</sequence>
<dbReference type="EMBL" id="JANBOH010000943">
    <property type="protein sequence ID" value="KAJ1641564.1"/>
    <property type="molecule type" value="Genomic_DNA"/>
</dbReference>
<dbReference type="AlphaFoldDB" id="A0A9W7XCF6"/>
<dbReference type="Proteomes" id="UP001145021">
    <property type="component" value="Unassembled WGS sequence"/>
</dbReference>